<comment type="caution">
    <text evidence="1">The sequence shown here is derived from an EMBL/GenBank/DDBJ whole genome shotgun (WGS) entry which is preliminary data.</text>
</comment>
<dbReference type="EMBL" id="CAJMWZ010005564">
    <property type="protein sequence ID" value="CAE6508007.1"/>
    <property type="molecule type" value="Genomic_DNA"/>
</dbReference>
<proteinExistence type="predicted"/>
<evidence type="ECO:0000313" key="1">
    <source>
        <dbReference type="EMBL" id="CAE6508007.1"/>
    </source>
</evidence>
<organism evidence="1 2">
    <name type="scientific">Rhizoctonia solani</name>
    <dbReference type="NCBI Taxonomy" id="456999"/>
    <lineage>
        <taxon>Eukaryota</taxon>
        <taxon>Fungi</taxon>
        <taxon>Dikarya</taxon>
        <taxon>Basidiomycota</taxon>
        <taxon>Agaricomycotina</taxon>
        <taxon>Agaricomycetes</taxon>
        <taxon>Cantharellales</taxon>
        <taxon>Ceratobasidiaceae</taxon>
        <taxon>Rhizoctonia</taxon>
    </lineage>
</organism>
<name>A0A8H3D0L8_9AGAM</name>
<evidence type="ECO:0000313" key="2">
    <source>
        <dbReference type="Proteomes" id="UP000663850"/>
    </source>
</evidence>
<dbReference type="AlphaFoldDB" id="A0A8H3D0L8"/>
<protein>
    <submittedName>
        <fullName evidence="1">Uncharacterized protein</fullName>
    </submittedName>
</protein>
<accession>A0A8H3D0L8</accession>
<gene>
    <name evidence="1" type="ORF">RDB_LOCUS103483</name>
</gene>
<sequence>MVSSFNLPSLGQKNVRSTLRLRCTPNVRSTYQPHSRPKVYESFSEHPLVAIDVHLSWLRGSGRITESAGTLYVSASVFLDSGRCTQETSVLHNIINIFYARAVPEVPWYKWAYHTSWVDTSDPQAKGDCLMYGYRMGTLSNRVGIMSPASRVHLLDFNQHRLKTRKVKGPQVLSRIAEEHSLWSTFSIRESSMDTKYTEAVLEVEGGVGIFDEVILDDEHVILVRKGGLGTESSLLVYTL</sequence>
<reference evidence="1" key="1">
    <citation type="submission" date="2021-01" db="EMBL/GenBank/DDBJ databases">
        <authorList>
            <person name="Kaushik A."/>
        </authorList>
    </citation>
    <scope>NUCLEOTIDE SEQUENCE</scope>
    <source>
        <strain evidence="1">Type strain: AG8-Rh-89/</strain>
    </source>
</reference>
<dbReference type="Proteomes" id="UP000663850">
    <property type="component" value="Unassembled WGS sequence"/>
</dbReference>